<dbReference type="CDD" id="cd16393">
    <property type="entry name" value="SPO0J_N"/>
    <property type="match status" value="1"/>
</dbReference>
<dbReference type="Proteomes" id="UP000245086">
    <property type="component" value="Unassembled WGS sequence"/>
</dbReference>
<dbReference type="OrthoDB" id="9802051at2"/>
<dbReference type="NCBIfam" id="TIGR00180">
    <property type="entry name" value="parB_part"/>
    <property type="match status" value="1"/>
</dbReference>
<evidence type="ECO:0000256" key="6">
    <source>
        <dbReference type="SAM" id="MobiDB-lite"/>
    </source>
</evidence>
<keyword evidence="2" id="KW-0159">Chromosome partition</keyword>
<dbReference type="Gene3D" id="1.10.10.2830">
    <property type="match status" value="1"/>
</dbReference>
<evidence type="ECO:0000256" key="2">
    <source>
        <dbReference type="ARBA" id="ARBA00022829"/>
    </source>
</evidence>
<evidence type="ECO:0000256" key="5">
    <source>
        <dbReference type="ARBA" id="ARBA00072078"/>
    </source>
</evidence>
<dbReference type="InterPro" id="IPR057240">
    <property type="entry name" value="ParB_dimer_C"/>
</dbReference>
<dbReference type="Pfam" id="PF23552">
    <property type="entry name" value="ParB_C"/>
    <property type="match status" value="1"/>
</dbReference>
<dbReference type="RefSeq" id="WP_108983790.1">
    <property type="nucleotide sequence ID" value="NZ_BFBR01000001.1"/>
</dbReference>
<dbReference type="GO" id="GO:0005694">
    <property type="term" value="C:chromosome"/>
    <property type="evidence" value="ECO:0007669"/>
    <property type="project" value="TreeGrafter"/>
</dbReference>
<keyword evidence="9" id="KW-1185">Reference proteome</keyword>
<evidence type="ECO:0000256" key="3">
    <source>
        <dbReference type="ARBA" id="ARBA00023125"/>
    </source>
</evidence>
<accession>A0A2P2E7B7</accession>
<dbReference type="Pfam" id="PF17762">
    <property type="entry name" value="HTH_ParB"/>
    <property type="match status" value="1"/>
</dbReference>
<reference evidence="8 9" key="1">
    <citation type="journal article" date="2018" name="Genome Announc.">
        <title>Draft Genome Sequence of "Candidatus Phycosocius bacilliformis," an Alphaproteobacterial Ectosymbiont of the Hydrocarbon-Producing Green Alga Botryococcus braunii.</title>
        <authorList>
            <person name="Tanabe Y."/>
            <person name="Yamaguchi H."/>
            <person name="Watanabe M.M."/>
        </authorList>
    </citation>
    <scope>NUCLEOTIDE SEQUENCE [LARGE SCALE GENOMIC DNA]</scope>
    <source>
        <strain evidence="8 9">BOTRYCO-2</strain>
    </source>
</reference>
<name>A0A2P2E7B7_9PROT</name>
<dbReference type="InterPro" id="IPR003115">
    <property type="entry name" value="ParB_N"/>
</dbReference>
<sequence>MSDETDISPKTKADARPARGLGRGLSALLGDAETTRPSDERPADTGPREIGLDLIIRNPQQPRRQFAEEDLQTLAESIRLHGILQPLLLRPLDDGTGRYEIVAGERRWRAAQRAGLHAVPALIRTFDDLATLEVAIVENVQRADLNPIEEALAFQQLAERFGRTQQAIADTVGKSRAHVANMMRLLGLPEAVKDLVRSGELSAGHARTLLGVADPLAAARSILERGLSVRDAEKLATRADSIGRSGTTRSDDAADTDSKALAHDLSAALGLDVSLAHKGNKGGALTIHYRSLDQLDDLCRKLTALAR</sequence>
<dbReference type="GO" id="GO:0007059">
    <property type="term" value="P:chromosome segregation"/>
    <property type="evidence" value="ECO:0007669"/>
    <property type="project" value="UniProtKB-KW"/>
</dbReference>
<proteinExistence type="inferred from homology"/>
<protein>
    <recommendedName>
        <fullName evidence="5">Chromosome-partitioning protein ParB</fullName>
    </recommendedName>
</protein>
<dbReference type="InterPro" id="IPR036086">
    <property type="entry name" value="ParB/Sulfiredoxin_sf"/>
</dbReference>
<dbReference type="EMBL" id="BFBR01000001">
    <property type="protein sequence ID" value="GBF56955.1"/>
    <property type="molecule type" value="Genomic_DNA"/>
</dbReference>
<dbReference type="GO" id="GO:0003677">
    <property type="term" value="F:DNA binding"/>
    <property type="evidence" value="ECO:0007669"/>
    <property type="project" value="UniProtKB-KW"/>
</dbReference>
<dbReference type="PANTHER" id="PTHR33375">
    <property type="entry name" value="CHROMOSOME-PARTITIONING PROTEIN PARB-RELATED"/>
    <property type="match status" value="1"/>
</dbReference>
<dbReference type="Gene3D" id="3.90.1530.30">
    <property type="match status" value="1"/>
</dbReference>
<dbReference type="FunFam" id="3.90.1530.30:FF:000001">
    <property type="entry name" value="Chromosome partitioning protein ParB"/>
    <property type="match status" value="1"/>
</dbReference>
<dbReference type="InterPro" id="IPR050336">
    <property type="entry name" value="Chromosome_partition/occlusion"/>
</dbReference>
<keyword evidence="3" id="KW-0238">DNA-binding</keyword>
<dbReference type="SMART" id="SM00470">
    <property type="entry name" value="ParB"/>
    <property type="match status" value="1"/>
</dbReference>
<feature type="domain" description="ParB-like N-terminal" evidence="7">
    <location>
        <begin position="48"/>
        <end position="140"/>
    </location>
</feature>
<dbReference type="AlphaFoldDB" id="A0A2P2E7B7"/>
<gene>
    <name evidence="8" type="primary">parB</name>
    <name evidence="8" type="ORF">PbB2_00612</name>
</gene>
<dbReference type="SUPFAM" id="SSF110849">
    <property type="entry name" value="ParB/Sulfiredoxin"/>
    <property type="match status" value="1"/>
</dbReference>
<dbReference type="Pfam" id="PF02195">
    <property type="entry name" value="ParB_N"/>
    <property type="match status" value="1"/>
</dbReference>
<comment type="similarity">
    <text evidence="1">Belongs to the ParB family.</text>
</comment>
<comment type="caution">
    <text evidence="8">The sequence shown here is derived from an EMBL/GenBank/DDBJ whole genome shotgun (WGS) entry which is preliminary data.</text>
</comment>
<dbReference type="PANTHER" id="PTHR33375:SF1">
    <property type="entry name" value="CHROMOSOME-PARTITIONING PROTEIN PARB-RELATED"/>
    <property type="match status" value="1"/>
</dbReference>
<feature type="compositionally biased region" description="Low complexity" evidence="6">
    <location>
        <begin position="18"/>
        <end position="32"/>
    </location>
</feature>
<dbReference type="InterPro" id="IPR041468">
    <property type="entry name" value="HTH_ParB/Spo0J"/>
</dbReference>
<comment type="function">
    <text evidence="4">Involved in chromosome partition. Localize to both poles of the predivisional cell following completion of DNA replication. Binds to the DNA origin of replication.</text>
</comment>
<evidence type="ECO:0000313" key="9">
    <source>
        <dbReference type="Proteomes" id="UP000245086"/>
    </source>
</evidence>
<evidence type="ECO:0000259" key="7">
    <source>
        <dbReference type="SMART" id="SM00470"/>
    </source>
</evidence>
<evidence type="ECO:0000313" key="8">
    <source>
        <dbReference type="EMBL" id="GBF56955.1"/>
    </source>
</evidence>
<feature type="compositionally biased region" description="Basic and acidic residues" evidence="6">
    <location>
        <begin position="33"/>
        <end position="49"/>
    </location>
</feature>
<dbReference type="FunFam" id="1.10.10.2830:FF:000001">
    <property type="entry name" value="Chromosome partitioning protein ParB"/>
    <property type="match status" value="1"/>
</dbReference>
<evidence type="ECO:0000256" key="4">
    <source>
        <dbReference type="ARBA" id="ARBA00025472"/>
    </source>
</evidence>
<feature type="compositionally biased region" description="Basic and acidic residues" evidence="6">
    <location>
        <begin position="7"/>
        <end position="17"/>
    </location>
</feature>
<dbReference type="GO" id="GO:0045881">
    <property type="term" value="P:positive regulation of sporulation resulting in formation of a cellular spore"/>
    <property type="evidence" value="ECO:0007669"/>
    <property type="project" value="TreeGrafter"/>
</dbReference>
<dbReference type="SUPFAM" id="SSF109709">
    <property type="entry name" value="KorB DNA-binding domain-like"/>
    <property type="match status" value="1"/>
</dbReference>
<organism evidence="8 9">
    <name type="scientific">Candidatus Phycosocius bacilliformis</name>
    <dbReference type="NCBI Taxonomy" id="1445552"/>
    <lineage>
        <taxon>Bacteria</taxon>
        <taxon>Pseudomonadati</taxon>
        <taxon>Pseudomonadota</taxon>
        <taxon>Alphaproteobacteria</taxon>
        <taxon>Caulobacterales</taxon>
        <taxon>Caulobacterales incertae sedis</taxon>
        <taxon>Candidatus Phycosocius</taxon>
    </lineage>
</organism>
<evidence type="ECO:0000256" key="1">
    <source>
        <dbReference type="ARBA" id="ARBA00006295"/>
    </source>
</evidence>
<feature type="region of interest" description="Disordered" evidence="6">
    <location>
        <begin position="1"/>
        <end position="49"/>
    </location>
</feature>
<dbReference type="InterPro" id="IPR004437">
    <property type="entry name" value="ParB/RepB/Spo0J"/>
</dbReference>